<organism evidence="3 4">
    <name type="scientific">Kineosporia mesophila</name>
    <dbReference type="NCBI Taxonomy" id="566012"/>
    <lineage>
        <taxon>Bacteria</taxon>
        <taxon>Bacillati</taxon>
        <taxon>Actinomycetota</taxon>
        <taxon>Actinomycetes</taxon>
        <taxon>Kineosporiales</taxon>
        <taxon>Kineosporiaceae</taxon>
        <taxon>Kineosporia</taxon>
    </lineage>
</organism>
<dbReference type="RefSeq" id="WP_231483821.1">
    <property type="nucleotide sequence ID" value="NZ_BAAAZO010000003.1"/>
</dbReference>
<comment type="caution">
    <text evidence="3">The sequence shown here is derived from an EMBL/GenBank/DDBJ whole genome shotgun (WGS) entry which is preliminary data.</text>
</comment>
<evidence type="ECO:0000256" key="1">
    <source>
        <dbReference type="SAM" id="MobiDB-lite"/>
    </source>
</evidence>
<feature type="chain" id="PRO_5047204671" description="Lipoprotein" evidence="2">
    <location>
        <begin position="17"/>
        <end position="391"/>
    </location>
</feature>
<evidence type="ECO:0000313" key="4">
    <source>
        <dbReference type="Proteomes" id="UP001501074"/>
    </source>
</evidence>
<keyword evidence="2" id="KW-0732">Signal</keyword>
<name>A0ABP6ZGU0_9ACTN</name>
<feature type="signal peptide" evidence="2">
    <location>
        <begin position="1"/>
        <end position="16"/>
    </location>
</feature>
<protein>
    <recommendedName>
        <fullName evidence="5">Lipoprotein</fullName>
    </recommendedName>
</protein>
<proteinExistence type="predicted"/>
<feature type="region of interest" description="Disordered" evidence="1">
    <location>
        <begin position="25"/>
        <end position="47"/>
    </location>
</feature>
<sequence>MTTRSKAMAFAGFGLAAAVGITGCGSGSDSADGETGSGSNSGGTPKEKVAAAFQSLNGSSNAGFTLKLDSSTADLEKISAAQDSSEKLDAEDKKTFGYLLKGSVTMNVSAPEGKTFADVTKDSAATKSDNLLKDPAAFEAALKNSGSVATSVVYDGSGLVDFVSKDGLFYLRADADKIATLSGQNLSSLTSTLGQLPPVIATPAQKLFDGQWVSLDLVKTVQILDKQGLLDELSKSQDATAADAVDPAKVQSLITSLEASYDSDSQVTEVDGGYQVSVPYEKTADAINDDLVALIGADEVADFRKELKQAPNKDLVFTVKADDDKLTGVNIDLKQFLTKPVEDATFAVDLAVDTDASAVQVPTGATAVDIQGLFNLIPADSLAGLAQGSGL</sequence>
<keyword evidence="4" id="KW-1185">Reference proteome</keyword>
<dbReference type="Proteomes" id="UP001501074">
    <property type="component" value="Unassembled WGS sequence"/>
</dbReference>
<evidence type="ECO:0000256" key="2">
    <source>
        <dbReference type="SAM" id="SignalP"/>
    </source>
</evidence>
<reference evidence="4" key="1">
    <citation type="journal article" date="2019" name="Int. J. Syst. Evol. Microbiol.">
        <title>The Global Catalogue of Microorganisms (GCM) 10K type strain sequencing project: providing services to taxonomists for standard genome sequencing and annotation.</title>
        <authorList>
            <consortium name="The Broad Institute Genomics Platform"/>
            <consortium name="The Broad Institute Genome Sequencing Center for Infectious Disease"/>
            <person name="Wu L."/>
            <person name="Ma J."/>
        </authorList>
    </citation>
    <scope>NUCLEOTIDE SEQUENCE [LARGE SCALE GENOMIC DNA]</scope>
    <source>
        <strain evidence="4">JCM 16902</strain>
    </source>
</reference>
<dbReference type="EMBL" id="BAAAZO010000003">
    <property type="protein sequence ID" value="GAA3607421.1"/>
    <property type="molecule type" value="Genomic_DNA"/>
</dbReference>
<accession>A0ABP6ZGU0</accession>
<dbReference type="PROSITE" id="PS51257">
    <property type="entry name" value="PROKAR_LIPOPROTEIN"/>
    <property type="match status" value="1"/>
</dbReference>
<evidence type="ECO:0000313" key="3">
    <source>
        <dbReference type="EMBL" id="GAA3607421.1"/>
    </source>
</evidence>
<evidence type="ECO:0008006" key="5">
    <source>
        <dbReference type="Google" id="ProtNLM"/>
    </source>
</evidence>
<gene>
    <name evidence="3" type="ORF">GCM10022223_24250</name>
</gene>